<evidence type="ECO:0000259" key="1">
    <source>
        <dbReference type="Pfam" id="PF01408"/>
    </source>
</evidence>
<dbReference type="EMBL" id="WSEM01000034">
    <property type="protein sequence ID" value="MVQ39260.1"/>
    <property type="molecule type" value="Genomic_DNA"/>
</dbReference>
<reference evidence="2 3" key="1">
    <citation type="submission" date="2019-12" db="EMBL/GenBank/DDBJ databases">
        <authorList>
            <person name="Huq M.A."/>
        </authorList>
    </citation>
    <scope>NUCLEOTIDE SEQUENCE [LARGE SCALE GENOMIC DNA]</scope>
    <source>
        <strain evidence="2 3">MAH-34</strain>
    </source>
</reference>
<feature type="domain" description="Gfo/Idh/MocA-like oxidoreductase N-terminal" evidence="1">
    <location>
        <begin position="2"/>
        <end position="26"/>
    </location>
</feature>
<accession>A0ABW9UJ46</accession>
<dbReference type="InterPro" id="IPR000683">
    <property type="entry name" value="Gfo/Idh/MocA-like_OxRdtase_N"/>
</dbReference>
<keyword evidence="3" id="KW-1185">Reference proteome</keyword>
<dbReference type="RefSeq" id="WP_181646304.1">
    <property type="nucleotide sequence ID" value="NZ_WSEM01000034.1"/>
</dbReference>
<gene>
    <name evidence="2" type="ORF">GON05_32175</name>
</gene>
<proteinExistence type="predicted"/>
<name>A0ABW9UJ46_9BACL</name>
<protein>
    <recommendedName>
        <fullName evidence="1">Gfo/Idh/MocA-like oxidoreductase N-terminal domain-containing protein</fullName>
    </recommendedName>
</protein>
<dbReference type="Gene3D" id="3.40.50.720">
    <property type="entry name" value="NAD(P)-binding Rossmann-like Domain"/>
    <property type="match status" value="1"/>
</dbReference>
<dbReference type="Proteomes" id="UP000467637">
    <property type="component" value="Unassembled WGS sequence"/>
</dbReference>
<dbReference type="InterPro" id="IPR036291">
    <property type="entry name" value="NAD(P)-bd_dom_sf"/>
</dbReference>
<comment type="caution">
    <text evidence="2">The sequence shown here is derived from an EMBL/GenBank/DDBJ whole genome shotgun (WGS) entry which is preliminary data.</text>
</comment>
<sequence length="39" mass="4663">MFCEKPIALSLADCEDMIEACRRASVPPWKNVMRRYFQR</sequence>
<dbReference type="Pfam" id="PF01408">
    <property type="entry name" value="GFO_IDH_MocA"/>
    <property type="match status" value="1"/>
</dbReference>
<evidence type="ECO:0000313" key="2">
    <source>
        <dbReference type="EMBL" id="MVQ39260.1"/>
    </source>
</evidence>
<organism evidence="2 3">
    <name type="scientific">Paenibacillus anseongense</name>
    <dbReference type="NCBI Taxonomy" id="2682845"/>
    <lineage>
        <taxon>Bacteria</taxon>
        <taxon>Bacillati</taxon>
        <taxon>Bacillota</taxon>
        <taxon>Bacilli</taxon>
        <taxon>Bacillales</taxon>
        <taxon>Paenibacillaceae</taxon>
        <taxon>Paenibacillus</taxon>
    </lineage>
</organism>
<dbReference type="SUPFAM" id="SSF51735">
    <property type="entry name" value="NAD(P)-binding Rossmann-fold domains"/>
    <property type="match status" value="1"/>
</dbReference>
<evidence type="ECO:0000313" key="3">
    <source>
        <dbReference type="Proteomes" id="UP000467637"/>
    </source>
</evidence>